<organism evidence="1">
    <name type="scientific">marine sediment metagenome</name>
    <dbReference type="NCBI Taxonomy" id="412755"/>
    <lineage>
        <taxon>unclassified sequences</taxon>
        <taxon>metagenomes</taxon>
        <taxon>ecological metagenomes</taxon>
    </lineage>
</organism>
<sequence length="181" mass="21474">VLTYRERFNTLPQETKRKISPDFKLLTHIPCQITVIWIKKADVNRDFQIFIFTHFEEFKDLLVDIKGPIQYSEYIEFSKTFLKEERWSHAANTAQYNSFDITNLDMPLIDEDYPFSAVLEKILAKGLDLLQINFPISFHGIMDECWMISERFQDRNLDNFLEETLTPPQKTGWNVISSRLN</sequence>
<reference evidence="1" key="1">
    <citation type="journal article" date="2015" name="Nature">
        <title>Complex archaea that bridge the gap between prokaryotes and eukaryotes.</title>
        <authorList>
            <person name="Spang A."/>
            <person name="Saw J.H."/>
            <person name="Jorgensen S.L."/>
            <person name="Zaremba-Niedzwiedzka K."/>
            <person name="Martijn J."/>
            <person name="Lind A.E."/>
            <person name="van Eijk R."/>
            <person name="Schleper C."/>
            <person name="Guy L."/>
            <person name="Ettema T.J."/>
        </authorList>
    </citation>
    <scope>NUCLEOTIDE SEQUENCE</scope>
</reference>
<dbReference type="AlphaFoldDB" id="A0A0F8VMI4"/>
<evidence type="ECO:0000313" key="1">
    <source>
        <dbReference type="EMBL" id="KKK45573.1"/>
    </source>
</evidence>
<name>A0A0F8VMI4_9ZZZZ</name>
<gene>
    <name evidence="1" type="ORF">LCGC14_3165260</name>
</gene>
<proteinExistence type="predicted"/>
<dbReference type="EMBL" id="LAZR01070078">
    <property type="protein sequence ID" value="KKK45573.1"/>
    <property type="molecule type" value="Genomic_DNA"/>
</dbReference>
<accession>A0A0F8VMI4</accession>
<feature type="non-terminal residue" evidence="1">
    <location>
        <position position="1"/>
    </location>
</feature>
<protein>
    <submittedName>
        <fullName evidence="1">Uncharacterized protein</fullName>
    </submittedName>
</protein>
<comment type="caution">
    <text evidence="1">The sequence shown here is derived from an EMBL/GenBank/DDBJ whole genome shotgun (WGS) entry which is preliminary data.</text>
</comment>